<feature type="non-terminal residue" evidence="3">
    <location>
        <position position="1"/>
    </location>
</feature>
<evidence type="ECO:0000313" key="3">
    <source>
        <dbReference type="EMBL" id="GAF92220.1"/>
    </source>
</evidence>
<reference evidence="3" key="1">
    <citation type="journal article" date="2014" name="Front. Microbiol.">
        <title>High frequency of phylogenetically diverse reductive dehalogenase-homologous genes in deep subseafloor sedimentary metagenomes.</title>
        <authorList>
            <person name="Kawai M."/>
            <person name="Futagami T."/>
            <person name="Toyoda A."/>
            <person name="Takaki Y."/>
            <person name="Nishi S."/>
            <person name="Hori S."/>
            <person name="Arai W."/>
            <person name="Tsubouchi T."/>
            <person name="Morono Y."/>
            <person name="Uchiyama I."/>
            <person name="Ito T."/>
            <person name="Fujiyama A."/>
            <person name="Inagaki F."/>
            <person name="Takami H."/>
        </authorList>
    </citation>
    <scope>NUCLEOTIDE SEQUENCE</scope>
    <source>
        <strain evidence="3">Expedition CK06-06</strain>
    </source>
</reference>
<dbReference type="InterPro" id="IPR041238">
    <property type="entry name" value="Rap1a"/>
</dbReference>
<feature type="region of interest" description="Disordered" evidence="1">
    <location>
        <begin position="37"/>
        <end position="57"/>
    </location>
</feature>
<sequence>CRNELGMEPIEKPVRNQKKKVTISPENRAIMDALSEKHKSQKEVTLTSEADAGNPNPDITTARGLLQACDITLSSPDSYPNFGDFMADWTAKNACHYYIGGFLDAHIATASLIDTNNPLFCAPATGLTTEMVTAAFGSYLSQHPEFQDDSARVAMAASLKHFFSCD</sequence>
<protein>
    <recommendedName>
        <fullName evidence="2">Rap1a immunity protein domain-containing protein</fullName>
    </recommendedName>
</protein>
<accession>X0UUS2</accession>
<evidence type="ECO:0000259" key="2">
    <source>
        <dbReference type="Pfam" id="PF18602"/>
    </source>
</evidence>
<organism evidence="3">
    <name type="scientific">marine sediment metagenome</name>
    <dbReference type="NCBI Taxonomy" id="412755"/>
    <lineage>
        <taxon>unclassified sequences</taxon>
        <taxon>metagenomes</taxon>
        <taxon>ecological metagenomes</taxon>
    </lineage>
</organism>
<evidence type="ECO:0000256" key="1">
    <source>
        <dbReference type="SAM" id="MobiDB-lite"/>
    </source>
</evidence>
<dbReference type="EMBL" id="BARS01016921">
    <property type="protein sequence ID" value="GAF92220.1"/>
    <property type="molecule type" value="Genomic_DNA"/>
</dbReference>
<comment type="caution">
    <text evidence="3">The sequence shown here is derived from an EMBL/GenBank/DDBJ whole genome shotgun (WGS) entry which is preliminary data.</text>
</comment>
<dbReference type="Pfam" id="PF18602">
    <property type="entry name" value="Rap1a"/>
    <property type="match status" value="1"/>
</dbReference>
<feature type="domain" description="Rap1a immunity protein" evidence="2">
    <location>
        <begin position="87"/>
        <end position="165"/>
    </location>
</feature>
<name>X0UUS2_9ZZZZ</name>
<dbReference type="AlphaFoldDB" id="X0UUS2"/>
<gene>
    <name evidence="3" type="ORF">S01H1_27746</name>
</gene>
<proteinExistence type="predicted"/>